<dbReference type="PROSITE" id="PS50297">
    <property type="entry name" value="ANK_REP_REGION"/>
    <property type="match status" value="1"/>
</dbReference>
<evidence type="ECO:0000256" key="12">
    <source>
        <dbReference type="ARBA" id="ARBA00023298"/>
    </source>
</evidence>
<keyword evidence="11" id="KW-0472">Membrane</keyword>
<keyword evidence="6" id="KW-0800">Toxin</keyword>
<feature type="repeat" description="ANK" evidence="16">
    <location>
        <begin position="70"/>
        <end position="103"/>
    </location>
</feature>
<evidence type="ECO:0000313" key="18">
    <source>
        <dbReference type="Proteomes" id="UP000887013"/>
    </source>
</evidence>
<dbReference type="GO" id="GO:0044231">
    <property type="term" value="C:host cell presynaptic membrane"/>
    <property type="evidence" value="ECO:0007669"/>
    <property type="project" value="UniProtKB-KW"/>
</dbReference>
<name>A0A8X6N346_NEPPI</name>
<evidence type="ECO:0000256" key="14">
    <source>
        <dbReference type="ARBA" id="ARBA00049715"/>
    </source>
</evidence>
<gene>
    <name evidence="17" type="primary">AVEN_209387_1</name>
    <name evidence="17" type="ORF">NPIL_569081</name>
</gene>
<evidence type="ECO:0000256" key="7">
    <source>
        <dbReference type="ARBA" id="ARBA00022699"/>
    </source>
</evidence>
<keyword evidence="9" id="KW-0638">Presynaptic neurotoxin</keyword>
<evidence type="ECO:0000256" key="16">
    <source>
        <dbReference type="PROSITE-ProRule" id="PRU00023"/>
    </source>
</evidence>
<dbReference type="Pfam" id="PF00023">
    <property type="entry name" value="Ank"/>
    <property type="match status" value="1"/>
</dbReference>
<evidence type="ECO:0000256" key="13">
    <source>
        <dbReference type="ARBA" id="ARBA00049657"/>
    </source>
</evidence>
<keyword evidence="8" id="KW-0677">Repeat</keyword>
<dbReference type="GO" id="GO:0090729">
    <property type="term" value="F:toxin activity"/>
    <property type="evidence" value="ECO:0007669"/>
    <property type="project" value="UniProtKB-KW"/>
</dbReference>
<keyword evidence="3" id="KW-0268">Exocytosis</keyword>
<dbReference type="Pfam" id="PF12796">
    <property type="entry name" value="Ank_2"/>
    <property type="match status" value="1"/>
</dbReference>
<dbReference type="PANTHER" id="PTHR24198">
    <property type="entry name" value="ANKYRIN REPEAT AND PROTEIN KINASE DOMAIN-CONTAINING PROTEIN"/>
    <property type="match status" value="1"/>
</dbReference>
<dbReference type="PROSITE" id="PS50088">
    <property type="entry name" value="ANK_REPEAT"/>
    <property type="match status" value="4"/>
</dbReference>
<keyword evidence="18" id="KW-1185">Reference proteome</keyword>
<dbReference type="SUPFAM" id="SSF48403">
    <property type="entry name" value="Ankyrin repeat"/>
    <property type="match status" value="1"/>
</dbReference>
<feature type="repeat" description="ANK" evidence="16">
    <location>
        <begin position="35"/>
        <end position="69"/>
    </location>
</feature>
<organism evidence="17 18">
    <name type="scientific">Nephila pilipes</name>
    <name type="common">Giant wood spider</name>
    <name type="synonym">Nephila maculata</name>
    <dbReference type="NCBI Taxonomy" id="299642"/>
    <lineage>
        <taxon>Eukaryota</taxon>
        <taxon>Metazoa</taxon>
        <taxon>Ecdysozoa</taxon>
        <taxon>Arthropoda</taxon>
        <taxon>Chelicerata</taxon>
        <taxon>Arachnida</taxon>
        <taxon>Araneae</taxon>
        <taxon>Araneomorphae</taxon>
        <taxon>Entelegynae</taxon>
        <taxon>Araneoidea</taxon>
        <taxon>Nephilidae</taxon>
        <taxon>Nephila</taxon>
    </lineage>
</organism>
<protein>
    <recommendedName>
        <fullName evidence="15">Alpha-latrotoxin</fullName>
    </recommendedName>
</protein>
<feature type="repeat" description="ANK" evidence="16">
    <location>
        <begin position="206"/>
        <end position="240"/>
    </location>
</feature>
<evidence type="ECO:0000256" key="4">
    <source>
        <dbReference type="ARBA" id="ARBA00022525"/>
    </source>
</evidence>
<dbReference type="AlphaFoldDB" id="A0A8X6N346"/>
<dbReference type="Gene3D" id="1.25.40.20">
    <property type="entry name" value="Ankyrin repeat-containing domain"/>
    <property type="match status" value="2"/>
</dbReference>
<evidence type="ECO:0000256" key="2">
    <source>
        <dbReference type="ARBA" id="ARBA00004613"/>
    </source>
</evidence>
<sequence length="420" mass="48056">MDSKLLNYIEKGNPQPGTVRQMITRGAHVNGIDPNSNTILHLVMRHCCNKLEVVRVILNAGADIDAMNIDRKTPLLMAIEHCQDISVIIALIEHGANINCADKNNNTPLHFAVINERHSAIDVLLHFKADVSIRNSDGNSVVHLCVLKNDMQTLKKILQCEDLKIDIDAKNNLEETPLMSAVKVENLEIVRELLLVGASVRISGIRASTPLHAALKNSPTNMELVEELLWYNADVFDYDMDLLTPLHLALNKYYEKESDNLVFSKTLLKFVALRNGDRTDWISHHASARYDIIPELLKYYKMCLAEVCRMESELIHENISFYEFVIQGLNKRALLEKRIDYFTFNHILFVIKAYPIYRDIIVSCINKKYLSRKMMNIAFYTKQENGQKKFLDNDSVFIICGYLSNLEILNLIDAFSDFQP</sequence>
<dbReference type="Proteomes" id="UP000887013">
    <property type="component" value="Unassembled WGS sequence"/>
</dbReference>
<keyword evidence="10 16" id="KW-0040">ANK repeat</keyword>
<feature type="repeat" description="ANK" evidence="16">
    <location>
        <begin position="104"/>
        <end position="136"/>
    </location>
</feature>
<dbReference type="InterPro" id="IPR002110">
    <property type="entry name" value="Ankyrin_rpt"/>
</dbReference>
<evidence type="ECO:0000256" key="5">
    <source>
        <dbReference type="ARBA" id="ARBA00022537"/>
    </source>
</evidence>
<accession>A0A8X6N346</accession>
<evidence type="ECO:0000313" key="17">
    <source>
        <dbReference type="EMBL" id="GFS91024.1"/>
    </source>
</evidence>
<dbReference type="GO" id="GO:0006887">
    <property type="term" value="P:exocytosis"/>
    <property type="evidence" value="ECO:0007669"/>
    <property type="project" value="UniProtKB-KW"/>
</dbReference>
<evidence type="ECO:0000256" key="10">
    <source>
        <dbReference type="ARBA" id="ARBA00023043"/>
    </source>
</evidence>
<keyword evidence="7" id="KW-0528">Neurotoxin</keyword>
<keyword evidence="4" id="KW-0964">Secreted</keyword>
<comment type="subunit">
    <text evidence="14">Homotetramer in membranes.</text>
</comment>
<evidence type="ECO:0000256" key="6">
    <source>
        <dbReference type="ARBA" id="ARBA00022656"/>
    </source>
</evidence>
<dbReference type="GO" id="GO:0005576">
    <property type="term" value="C:extracellular region"/>
    <property type="evidence" value="ECO:0007669"/>
    <property type="project" value="UniProtKB-SubCell"/>
</dbReference>
<proteinExistence type="inferred from homology"/>
<comment type="subcellular location">
    <subcellularLocation>
        <location evidence="2">Secreted</location>
    </subcellularLocation>
    <subcellularLocation>
        <location evidence="1">Target cell membrane</location>
    </subcellularLocation>
</comment>
<keyword evidence="5" id="KW-1052">Target cell membrane</keyword>
<dbReference type="GO" id="GO:0044218">
    <property type="term" value="C:other organism cell membrane"/>
    <property type="evidence" value="ECO:0007669"/>
    <property type="project" value="UniProtKB-KW"/>
</dbReference>
<reference evidence="17" key="1">
    <citation type="submission" date="2020-08" db="EMBL/GenBank/DDBJ databases">
        <title>Multicomponent nature underlies the extraordinary mechanical properties of spider dragline silk.</title>
        <authorList>
            <person name="Kono N."/>
            <person name="Nakamura H."/>
            <person name="Mori M."/>
            <person name="Yoshida Y."/>
            <person name="Ohtoshi R."/>
            <person name="Malay A.D."/>
            <person name="Moran D.A.P."/>
            <person name="Tomita M."/>
            <person name="Numata K."/>
            <person name="Arakawa K."/>
        </authorList>
    </citation>
    <scope>NUCLEOTIDE SEQUENCE</scope>
</reference>
<dbReference type="PANTHER" id="PTHR24198:SF165">
    <property type="entry name" value="ANKYRIN REPEAT-CONTAINING PROTEIN-RELATED"/>
    <property type="match status" value="1"/>
</dbReference>
<keyword evidence="12" id="KW-1053">Target membrane</keyword>
<evidence type="ECO:0000256" key="9">
    <source>
        <dbReference type="ARBA" id="ARBA00023028"/>
    </source>
</evidence>
<evidence type="ECO:0000256" key="3">
    <source>
        <dbReference type="ARBA" id="ARBA00022483"/>
    </source>
</evidence>
<comment type="similarity">
    <text evidence="13">Belongs to the cationic peptide 01 (latrotoxin) family. 03 (alpha-latrotoxin) subfamily.</text>
</comment>
<dbReference type="OrthoDB" id="6425515at2759"/>
<evidence type="ECO:0000256" key="11">
    <source>
        <dbReference type="ARBA" id="ARBA00023136"/>
    </source>
</evidence>
<dbReference type="InterPro" id="IPR036770">
    <property type="entry name" value="Ankyrin_rpt-contain_sf"/>
</dbReference>
<evidence type="ECO:0000256" key="8">
    <source>
        <dbReference type="ARBA" id="ARBA00022737"/>
    </source>
</evidence>
<dbReference type="EMBL" id="BMAW01099649">
    <property type="protein sequence ID" value="GFS91024.1"/>
    <property type="molecule type" value="Genomic_DNA"/>
</dbReference>
<comment type="caution">
    <text evidence="17">The sequence shown here is derived from an EMBL/GenBank/DDBJ whole genome shotgun (WGS) entry which is preliminary data.</text>
</comment>
<evidence type="ECO:0000256" key="1">
    <source>
        <dbReference type="ARBA" id="ARBA00004175"/>
    </source>
</evidence>
<evidence type="ECO:0000256" key="15">
    <source>
        <dbReference type="ARBA" id="ARBA00049811"/>
    </source>
</evidence>
<dbReference type="SMART" id="SM00248">
    <property type="entry name" value="ANK"/>
    <property type="match status" value="7"/>
</dbReference>